<dbReference type="RefSeq" id="YP_009999745.1">
    <property type="nucleotide sequence ID" value="NC_053008.1"/>
</dbReference>
<dbReference type="KEGG" id="vg:62682377"/>
<organism evidence="1 2">
    <name type="scientific">Salmonella phage SAP012</name>
    <dbReference type="NCBI Taxonomy" id="2742114"/>
    <lineage>
        <taxon>Viruses</taxon>
        <taxon>Duplodnaviria</taxon>
        <taxon>Heunggongvirae</taxon>
        <taxon>Uroviricota</taxon>
        <taxon>Caudoviricetes</taxon>
        <taxon>Casjensviridae</taxon>
        <taxon>Zhonglingvirus</taxon>
        <taxon>Zhonglingvirus SAP012</taxon>
    </lineage>
</organism>
<sequence>MKKIAALSLFTLIVCLVLLILSRVGAAIGCEDVSSQTGLQTKYSTLSGCYVWKENRWVPIDWGFK</sequence>
<dbReference type="GeneID" id="62682377"/>
<keyword evidence="2" id="KW-1185">Reference proteome</keyword>
<reference evidence="1 2" key="1">
    <citation type="submission" date="2020-06" db="EMBL/GenBank/DDBJ databases">
        <title>Complete Genome Sequence of Salmonella phage SAP012.</title>
        <authorList>
            <person name="Shahin K."/>
            <person name="Soleimani-Delfan A."/>
            <person name="Barazandeh M."/>
            <person name="Komijani Majid."/>
            <person name="Bao H."/>
            <person name="Zhang L."/>
            <person name="Wang R."/>
        </authorList>
    </citation>
    <scope>NUCLEOTIDE SEQUENCE [LARGE SCALE GENOMIC DNA]</scope>
</reference>
<proteinExistence type="predicted"/>
<dbReference type="EMBL" id="LC553736">
    <property type="protein sequence ID" value="BCG45188.1"/>
    <property type="molecule type" value="Genomic_DNA"/>
</dbReference>
<evidence type="ECO:0000313" key="1">
    <source>
        <dbReference type="EMBL" id="BCG45188.1"/>
    </source>
</evidence>
<accession>A0A6J4EFB5</accession>
<protein>
    <submittedName>
        <fullName evidence="1">Uncharacterized protein</fullName>
    </submittedName>
</protein>
<name>A0A6J4EFB5_9CAUD</name>
<dbReference type="Proteomes" id="UP000505247">
    <property type="component" value="Segment"/>
</dbReference>
<evidence type="ECO:0000313" key="2">
    <source>
        <dbReference type="Proteomes" id="UP000505247"/>
    </source>
</evidence>